<dbReference type="GO" id="GO:0016787">
    <property type="term" value="F:hydrolase activity"/>
    <property type="evidence" value="ECO:0007669"/>
    <property type="project" value="UniProtKB-KW"/>
</dbReference>
<proteinExistence type="predicted"/>
<evidence type="ECO:0000256" key="1">
    <source>
        <dbReference type="ARBA" id="ARBA00022722"/>
    </source>
</evidence>
<dbReference type="Pfam" id="PF00565">
    <property type="entry name" value="SNase"/>
    <property type="match status" value="1"/>
</dbReference>
<dbReference type="STRING" id="592010.GCWU000182_000519"/>
<dbReference type="OrthoDB" id="2139622at2"/>
<evidence type="ECO:0000256" key="2">
    <source>
        <dbReference type="ARBA" id="ARBA00022759"/>
    </source>
</evidence>
<feature type="domain" description="TNase-like" evidence="4">
    <location>
        <begin position="49"/>
        <end position="176"/>
    </location>
</feature>
<keyword evidence="1" id="KW-0540">Nuclease</keyword>
<protein>
    <submittedName>
        <fullName evidence="5">Nuclease-like protein</fullName>
    </submittedName>
</protein>
<reference evidence="5" key="1">
    <citation type="submission" date="2013-06" db="EMBL/GenBank/DDBJ databases">
        <authorList>
            <person name="Weinstock G."/>
            <person name="Sodergren E."/>
            <person name="Clifton S."/>
            <person name="Fulton L."/>
            <person name="Fulton B."/>
            <person name="Courtney L."/>
            <person name="Fronick C."/>
            <person name="Harrison M."/>
            <person name="Strong C."/>
            <person name="Farmer C."/>
            <person name="Delahaunty K."/>
            <person name="Markovic C."/>
            <person name="Hall O."/>
            <person name="Minx P."/>
            <person name="Tomlinson C."/>
            <person name="Mitreva M."/>
            <person name="Nelson J."/>
            <person name="Hou S."/>
            <person name="Wollam A."/>
            <person name="Pepin K.H."/>
            <person name="Johnson M."/>
            <person name="Bhonagiri V."/>
            <person name="Nash W.E."/>
            <person name="Warren W."/>
            <person name="Chinwalla A."/>
            <person name="Mardis E.R."/>
            <person name="Wilson R.K."/>
        </authorList>
    </citation>
    <scope>NUCLEOTIDE SEQUENCE [LARGE SCALE GENOMIC DNA]</scope>
    <source>
        <strain evidence="5">ATCC 49176</strain>
    </source>
</reference>
<dbReference type="eggNOG" id="COG1525">
    <property type="taxonomic scope" value="Bacteria"/>
</dbReference>
<accession>W1Q4S7</accession>
<evidence type="ECO:0000259" key="4">
    <source>
        <dbReference type="PROSITE" id="PS50830"/>
    </source>
</evidence>
<keyword evidence="2" id="KW-0255">Endonuclease</keyword>
<evidence type="ECO:0000313" key="5">
    <source>
        <dbReference type="EMBL" id="ESK66176.1"/>
    </source>
</evidence>
<keyword evidence="3" id="KW-0378">Hydrolase</keyword>
<dbReference type="GO" id="GO:0004519">
    <property type="term" value="F:endonuclease activity"/>
    <property type="evidence" value="ECO:0007669"/>
    <property type="project" value="UniProtKB-KW"/>
</dbReference>
<dbReference type="Gene3D" id="2.40.50.90">
    <property type="match status" value="1"/>
</dbReference>
<dbReference type="EMBL" id="ACIN03000003">
    <property type="protein sequence ID" value="ESK66176.1"/>
    <property type="molecule type" value="Genomic_DNA"/>
</dbReference>
<dbReference type="HOGENOM" id="CLU_046484_5_2_9"/>
<dbReference type="PANTHER" id="PTHR12302:SF3">
    <property type="entry name" value="SERINE_THREONINE-PROTEIN KINASE 31"/>
    <property type="match status" value="1"/>
</dbReference>
<dbReference type="AlphaFoldDB" id="W1Q4S7"/>
<gene>
    <name evidence="5" type="ORF">GCWU000182_000519</name>
</gene>
<keyword evidence="6" id="KW-1185">Reference proteome</keyword>
<organism evidence="5 6">
    <name type="scientific">Abiotrophia defectiva ATCC 49176</name>
    <dbReference type="NCBI Taxonomy" id="592010"/>
    <lineage>
        <taxon>Bacteria</taxon>
        <taxon>Bacillati</taxon>
        <taxon>Bacillota</taxon>
        <taxon>Bacilli</taxon>
        <taxon>Lactobacillales</taxon>
        <taxon>Aerococcaceae</taxon>
        <taxon>Abiotrophia</taxon>
    </lineage>
</organism>
<evidence type="ECO:0000256" key="3">
    <source>
        <dbReference type="ARBA" id="ARBA00022801"/>
    </source>
</evidence>
<comment type="caution">
    <text evidence="5">The sequence shown here is derived from an EMBL/GenBank/DDBJ whole genome shotgun (WGS) entry which is preliminary data.</text>
</comment>
<name>W1Q4S7_ABIDE</name>
<dbReference type="PROSITE" id="PS50830">
    <property type="entry name" value="TNASE_3"/>
    <property type="match status" value="1"/>
</dbReference>
<sequence>MRRSLFILLLALVTICGGVCSVGVVAQASPNLQAKPVNPKLLEVVKAYQVVDGDTAYFDLGSGKAIKARLLLIDTPELHHPRLGQQPYGLEAKQRLQQLLREAHKIEVEYDIGTHKDKYQRDLIYVWVDGQLVQEILVRDGLAQVAYVYPPNTRYLNYLEASQKEAKEAKIGLWSLYGPER</sequence>
<dbReference type="PANTHER" id="PTHR12302">
    <property type="entry name" value="EBNA2 BINDING PROTEIN P100"/>
    <property type="match status" value="1"/>
</dbReference>
<evidence type="ECO:0000313" key="6">
    <source>
        <dbReference type="Proteomes" id="UP000019050"/>
    </source>
</evidence>
<dbReference type="SUPFAM" id="SSF50199">
    <property type="entry name" value="Staphylococcal nuclease"/>
    <property type="match status" value="1"/>
</dbReference>
<dbReference type="Proteomes" id="UP000019050">
    <property type="component" value="Unassembled WGS sequence"/>
</dbReference>
<dbReference type="InterPro" id="IPR016071">
    <property type="entry name" value="Staphylococal_nuclease_OB-fold"/>
</dbReference>
<dbReference type="SMART" id="SM00318">
    <property type="entry name" value="SNc"/>
    <property type="match status" value="1"/>
</dbReference>
<dbReference type="InterPro" id="IPR035437">
    <property type="entry name" value="SNase_OB-fold_sf"/>
</dbReference>